<dbReference type="SUPFAM" id="SSF52047">
    <property type="entry name" value="RNI-like"/>
    <property type="match status" value="1"/>
</dbReference>
<dbReference type="AlphaFoldDB" id="A0A1B7MMN9"/>
<dbReference type="Gene3D" id="3.80.10.10">
    <property type="entry name" value="Ribonuclease Inhibitor"/>
    <property type="match status" value="2"/>
</dbReference>
<reference evidence="1 2" key="1">
    <citation type="submission" date="2016-06" db="EMBL/GenBank/DDBJ databases">
        <title>Comparative genomics of the ectomycorrhizal sister species Rhizopogon vinicolor and Rhizopogon vesiculosus (Basidiomycota: Boletales) reveals a divergence of the mating type B locus.</title>
        <authorList>
            <consortium name="DOE Joint Genome Institute"/>
            <person name="Mujic A.B."/>
            <person name="Kuo A."/>
            <person name="Tritt A."/>
            <person name="Lipzen A."/>
            <person name="Chen C."/>
            <person name="Johnson J."/>
            <person name="Sharma A."/>
            <person name="Barry K."/>
            <person name="Grigoriev I.V."/>
            <person name="Spatafora J.W."/>
        </authorList>
    </citation>
    <scope>NUCLEOTIDE SEQUENCE [LARGE SCALE GENOMIC DNA]</scope>
    <source>
        <strain evidence="1 2">AM-OR11-026</strain>
    </source>
</reference>
<dbReference type="STRING" id="1314800.A0A1B7MMN9"/>
<dbReference type="InParanoid" id="A0A1B7MMN9"/>
<accession>A0A1B7MMN9</accession>
<evidence type="ECO:0000313" key="2">
    <source>
        <dbReference type="Proteomes" id="UP000092154"/>
    </source>
</evidence>
<sequence length="407" mass="45826">MSSVPPELVFCVLDHVYYTLKGTPDYKLLKACAQVCRTWSGPAQSLLFRSAKLGKIHAFHAFHAALLSSEARGRALGNCVQTLDISIMQYNSDSSRLSTVAKILQACPRVYGLVLSFYGVDLEDEILEKLRVAGQGLKTLSLAYYGTKSPILHHLLSIWPNIQVFKIASLKVPLLPWDIATSPPLQSNADDAGELAQRHGAEVRLYNLVLSFMPTPEALAWLLASSADSLRILEVRESLPLTELNILARHAPRLRSLRLWFYNYNSVALLRMCTALEELVIYALDLPPRCPLAPNLPSTIEHLSLRIKNDSHRTTLQPVIDAVDALPNLKVLTCGRNVRRQHYDEYMMLESRCRIKGVEVVLSDALAEIQWDCSSVTEHAKRGFGADDRTIEWKRRARDEKFWRQLG</sequence>
<keyword evidence="2" id="KW-1185">Reference proteome</keyword>
<proteinExistence type="predicted"/>
<dbReference type="Proteomes" id="UP000092154">
    <property type="component" value="Unassembled WGS sequence"/>
</dbReference>
<gene>
    <name evidence="1" type="ORF">K503DRAFT_869277</name>
</gene>
<organism evidence="1 2">
    <name type="scientific">Rhizopogon vinicolor AM-OR11-026</name>
    <dbReference type="NCBI Taxonomy" id="1314800"/>
    <lineage>
        <taxon>Eukaryota</taxon>
        <taxon>Fungi</taxon>
        <taxon>Dikarya</taxon>
        <taxon>Basidiomycota</taxon>
        <taxon>Agaricomycotina</taxon>
        <taxon>Agaricomycetes</taxon>
        <taxon>Agaricomycetidae</taxon>
        <taxon>Boletales</taxon>
        <taxon>Suillineae</taxon>
        <taxon>Rhizopogonaceae</taxon>
        <taxon>Rhizopogon</taxon>
    </lineage>
</organism>
<evidence type="ECO:0000313" key="1">
    <source>
        <dbReference type="EMBL" id="OAX33865.1"/>
    </source>
</evidence>
<evidence type="ECO:0008006" key="3">
    <source>
        <dbReference type="Google" id="ProtNLM"/>
    </source>
</evidence>
<dbReference type="InterPro" id="IPR032675">
    <property type="entry name" value="LRR_dom_sf"/>
</dbReference>
<dbReference type="OrthoDB" id="270763at2759"/>
<protein>
    <recommendedName>
        <fullName evidence="3">F-box domain-containing protein</fullName>
    </recommendedName>
</protein>
<name>A0A1B7MMN9_9AGAM</name>
<dbReference type="EMBL" id="KV448693">
    <property type="protein sequence ID" value="OAX33865.1"/>
    <property type="molecule type" value="Genomic_DNA"/>
</dbReference>